<dbReference type="InterPro" id="IPR002123">
    <property type="entry name" value="Plipid/glycerol_acylTrfase"/>
</dbReference>
<dbReference type="CDD" id="cd07989">
    <property type="entry name" value="LPLAT_AGPAT-like"/>
    <property type="match status" value="1"/>
</dbReference>
<accession>A0A368VUF8</accession>
<dbReference type="GO" id="GO:0005886">
    <property type="term" value="C:plasma membrane"/>
    <property type="evidence" value="ECO:0007669"/>
    <property type="project" value="TreeGrafter"/>
</dbReference>
<evidence type="ECO:0000256" key="1">
    <source>
        <dbReference type="ARBA" id="ARBA00022679"/>
    </source>
</evidence>
<dbReference type="Proteomes" id="UP000253495">
    <property type="component" value="Unassembled WGS sequence"/>
</dbReference>
<dbReference type="GO" id="GO:0006654">
    <property type="term" value="P:phosphatidic acid biosynthetic process"/>
    <property type="evidence" value="ECO:0007669"/>
    <property type="project" value="TreeGrafter"/>
</dbReference>
<dbReference type="AlphaFoldDB" id="A0A368VUF8"/>
<feature type="domain" description="Phospholipid/glycerol acyltransferase" evidence="3">
    <location>
        <begin position="64"/>
        <end position="174"/>
    </location>
</feature>
<dbReference type="PANTHER" id="PTHR10434:SF11">
    <property type="entry name" value="1-ACYL-SN-GLYCEROL-3-PHOSPHATE ACYLTRANSFERASE"/>
    <property type="match status" value="1"/>
</dbReference>
<name>A0A368VUF8_9ACTN</name>
<dbReference type="GO" id="GO:0003841">
    <property type="term" value="F:1-acylglycerol-3-phosphate O-acyltransferase activity"/>
    <property type="evidence" value="ECO:0007669"/>
    <property type="project" value="TreeGrafter"/>
</dbReference>
<comment type="caution">
    <text evidence="4">The sequence shown here is derived from an EMBL/GenBank/DDBJ whole genome shotgun (WGS) entry which is preliminary data.</text>
</comment>
<keyword evidence="1 4" id="KW-0808">Transferase</keyword>
<evidence type="ECO:0000313" key="5">
    <source>
        <dbReference type="Proteomes" id="UP000253495"/>
    </source>
</evidence>
<gene>
    <name evidence="4" type="ORF">DFQ14_104304</name>
</gene>
<keyword evidence="5" id="KW-1185">Reference proteome</keyword>
<protein>
    <submittedName>
        <fullName evidence="4">1-acyl-sn-glycerol-3-phosphate acyltransferase</fullName>
    </submittedName>
</protein>
<dbReference type="SUPFAM" id="SSF69593">
    <property type="entry name" value="Glycerol-3-phosphate (1)-acyltransferase"/>
    <property type="match status" value="1"/>
</dbReference>
<evidence type="ECO:0000256" key="2">
    <source>
        <dbReference type="ARBA" id="ARBA00023315"/>
    </source>
</evidence>
<dbReference type="SMART" id="SM00563">
    <property type="entry name" value="PlsC"/>
    <property type="match status" value="1"/>
</dbReference>
<evidence type="ECO:0000313" key="4">
    <source>
        <dbReference type="EMBL" id="RCW44713.1"/>
    </source>
</evidence>
<keyword evidence="2 4" id="KW-0012">Acyltransferase</keyword>
<sequence length="248" mass="26944">MNVEGSHSRDAAVAGTSAAADGMLPEGASPGLHRLGRWIGATFVRWPYRVTIHHGERVPRSGAIVLVANHSSLVDGPLLFGMLRRSAVFLVKYEMFRGPLGWFLRRIGQLPVRRGEADRTPLMAAMRVLRAGGLVGVFPEGTRSDGAVANAQHGAAWLARTAGAQVLPVVCRGTRRPEGRKRRFRPKVDVLFGEPVTLPTGKGRAGLNAATEQVRTELVELLGELDRLVGEGRDDRHERDDDVRGNQA</sequence>
<dbReference type="EMBL" id="QPJC01000004">
    <property type="protein sequence ID" value="RCW44713.1"/>
    <property type="molecule type" value="Genomic_DNA"/>
</dbReference>
<dbReference type="Pfam" id="PF01553">
    <property type="entry name" value="Acyltransferase"/>
    <property type="match status" value="1"/>
</dbReference>
<organism evidence="4 5">
    <name type="scientific">Halopolyspora algeriensis</name>
    <dbReference type="NCBI Taxonomy" id="1500506"/>
    <lineage>
        <taxon>Bacteria</taxon>
        <taxon>Bacillati</taxon>
        <taxon>Actinomycetota</taxon>
        <taxon>Actinomycetes</taxon>
        <taxon>Actinomycetes incertae sedis</taxon>
        <taxon>Halopolyspora</taxon>
    </lineage>
</organism>
<dbReference type="PANTHER" id="PTHR10434">
    <property type="entry name" value="1-ACYL-SN-GLYCEROL-3-PHOSPHATE ACYLTRANSFERASE"/>
    <property type="match status" value="1"/>
</dbReference>
<reference evidence="4 5" key="1">
    <citation type="submission" date="2018-07" db="EMBL/GenBank/DDBJ databases">
        <title>Genomic Encyclopedia of Type Strains, Phase III (KMG-III): the genomes of soil and plant-associated and newly described type strains.</title>
        <authorList>
            <person name="Whitman W."/>
        </authorList>
    </citation>
    <scope>NUCLEOTIDE SEQUENCE [LARGE SCALE GENOMIC DNA]</scope>
    <source>
        <strain evidence="4 5">CECT 8575</strain>
    </source>
</reference>
<proteinExistence type="predicted"/>
<evidence type="ECO:0000259" key="3">
    <source>
        <dbReference type="SMART" id="SM00563"/>
    </source>
</evidence>